<dbReference type="PANTHER" id="PTHR35404:SF8">
    <property type="entry name" value="TRANSPOSASE OF TN10"/>
    <property type="match status" value="1"/>
</dbReference>
<dbReference type="PATRIC" id="fig|338187.25.peg.110"/>
<evidence type="ECO:0000313" key="1">
    <source>
        <dbReference type="EMBL" id="ABU71557.1"/>
    </source>
</evidence>
<evidence type="ECO:0000313" key="2">
    <source>
        <dbReference type="Proteomes" id="UP000008152"/>
    </source>
</evidence>
<dbReference type="EMBL" id="CP000789">
    <property type="protein sequence ID" value="ABU71557.1"/>
    <property type="molecule type" value="Genomic_DNA"/>
</dbReference>
<dbReference type="RefSeq" id="WP_012128213.1">
    <property type="nucleotide sequence ID" value="NC_009783.1"/>
</dbReference>
<dbReference type="SUPFAM" id="SSF53098">
    <property type="entry name" value="Ribonuclease H-like"/>
    <property type="match status" value="1"/>
</dbReference>
<name>A7MYH1_VIBC1</name>
<sequence>MRDIQILQQTIENQCPEIHKKRLSSLILATKTVNGCTPIIVSDAGFRNTWFRQVANKGWFWLGRVRGEVSIKCGEDSWQWNKTFYPQATDKPQFLGESQLAKRSPLECFAYLYKSHPKGRKAHRHSRTCQKHSAGKVFHKGAKEP</sequence>
<dbReference type="PANTHER" id="PTHR35404">
    <property type="entry name" value="TRANSPOSASE OF TN10"/>
    <property type="match status" value="1"/>
</dbReference>
<proteinExistence type="predicted"/>
<organism evidence="1 2">
    <name type="scientific">Vibrio campbellii (strain ATCC BAA-1116)</name>
    <dbReference type="NCBI Taxonomy" id="2902295"/>
    <lineage>
        <taxon>Bacteria</taxon>
        <taxon>Pseudomonadati</taxon>
        <taxon>Pseudomonadota</taxon>
        <taxon>Gammaproteobacteria</taxon>
        <taxon>Vibrionales</taxon>
        <taxon>Vibrionaceae</taxon>
        <taxon>Vibrio</taxon>
    </lineage>
</organism>
<evidence type="ECO:0008006" key="3">
    <source>
        <dbReference type="Google" id="ProtNLM"/>
    </source>
</evidence>
<dbReference type="Proteomes" id="UP000008152">
    <property type="component" value="Chromosome I"/>
</dbReference>
<dbReference type="InterPro" id="IPR012337">
    <property type="entry name" value="RNaseH-like_sf"/>
</dbReference>
<dbReference type="KEGG" id="vha:VIBHAR_02596"/>
<reference evidence="1 2" key="1">
    <citation type="submission" date="2007-08" db="EMBL/GenBank/DDBJ databases">
        <authorList>
            <consortium name="The Vibrio harveyi Genome Sequencing Project"/>
            <person name="Bassler B."/>
            <person name="Clifton S.W."/>
            <person name="Fulton L."/>
            <person name="Delehaunty K."/>
            <person name="Fronick C."/>
            <person name="Harrison M."/>
            <person name="Markivic C."/>
            <person name="Fulton R."/>
            <person name="Tin-Wollam A.-M."/>
            <person name="Shah N."/>
            <person name="Pepin K."/>
            <person name="Nash W."/>
            <person name="Thiruvilangam P."/>
            <person name="Bhonagiri V."/>
            <person name="Waters C."/>
            <person name="Tu K.C."/>
            <person name="Irgon J."/>
            <person name="Wilson R.K."/>
        </authorList>
    </citation>
    <scope>NUCLEOTIDE SEQUENCE [LARGE SCALE GENOMIC DNA]</scope>
    <source>
        <strain evidence="2">ATCC BAA-1116 / BB120</strain>
    </source>
</reference>
<accession>A7MYH1</accession>
<protein>
    <recommendedName>
        <fullName evidence="3">Transposase IS4-like domain-containing protein</fullName>
    </recommendedName>
</protein>
<dbReference type="AlphaFoldDB" id="A7MYH1"/>
<gene>
    <name evidence="1" type="ordered locus">VIBHAR_02596</name>
</gene>